<accession>A0A7M7IWV9</accession>
<dbReference type="EnsemblMetazoa" id="XM_022787867">
    <property type="protein sequence ID" value="XP_022643602"/>
    <property type="gene ID" value="LOC111242919"/>
</dbReference>
<dbReference type="AlphaFoldDB" id="A0A7M7IWV9"/>
<organism evidence="2 3">
    <name type="scientific">Varroa destructor</name>
    <name type="common">Honeybee mite</name>
    <dbReference type="NCBI Taxonomy" id="109461"/>
    <lineage>
        <taxon>Eukaryota</taxon>
        <taxon>Metazoa</taxon>
        <taxon>Ecdysozoa</taxon>
        <taxon>Arthropoda</taxon>
        <taxon>Chelicerata</taxon>
        <taxon>Arachnida</taxon>
        <taxon>Acari</taxon>
        <taxon>Parasitiformes</taxon>
        <taxon>Mesostigmata</taxon>
        <taxon>Gamasina</taxon>
        <taxon>Dermanyssoidea</taxon>
        <taxon>Varroidae</taxon>
        <taxon>Varroa</taxon>
    </lineage>
</organism>
<dbReference type="InParanoid" id="A0A7M7IWV9"/>
<evidence type="ECO:0000313" key="2">
    <source>
        <dbReference type="EnsemblMetazoa" id="XP_022643601"/>
    </source>
</evidence>
<dbReference type="RefSeq" id="XP_022643602.1">
    <property type="nucleotide sequence ID" value="XM_022787867.1"/>
</dbReference>
<evidence type="ECO:0000256" key="1">
    <source>
        <dbReference type="SAM" id="SignalP"/>
    </source>
</evidence>
<name>A0A7M7IWV9_VARDE</name>
<evidence type="ECO:0000313" key="3">
    <source>
        <dbReference type="Proteomes" id="UP000594260"/>
    </source>
</evidence>
<keyword evidence="1" id="KW-0732">Signal</keyword>
<dbReference type="EnsemblMetazoa" id="XM_022787866">
    <property type="protein sequence ID" value="XP_022643601"/>
    <property type="gene ID" value="LOC111242919"/>
</dbReference>
<sequence>MYVIKGALLTYMLLFHGTKAQVRPVPTQLPGFPTDSTASSFISSLSPMVPPVTPGGASSAGSGGSSGDGAINIVPSTGLATVTASGNLFPPSITISGSPFNMSSPNPGPSVTGTVGFGGPGNGISIILSTQDCVQRAVQCPQGYMMSFCTGCLAKCTKSIESFSFAAFKEHMKIVTAPDGTNCTTNFFSVIRQGTCRLGSCVTPIFPRNSKFKLCPFDESLDKHSN</sequence>
<dbReference type="RefSeq" id="XP_022643601.1">
    <property type="nucleotide sequence ID" value="XM_022787866.1"/>
</dbReference>
<protein>
    <submittedName>
        <fullName evidence="2">Uncharacterized protein</fullName>
    </submittedName>
</protein>
<keyword evidence="3" id="KW-1185">Reference proteome</keyword>
<reference evidence="2" key="1">
    <citation type="submission" date="2021-01" db="UniProtKB">
        <authorList>
            <consortium name="EnsemblMetazoa"/>
        </authorList>
    </citation>
    <scope>IDENTIFICATION</scope>
</reference>
<proteinExistence type="predicted"/>
<dbReference type="Proteomes" id="UP000594260">
    <property type="component" value="Unplaced"/>
</dbReference>
<dbReference type="KEGG" id="vde:111242919"/>
<feature type="chain" id="PRO_5033913282" evidence="1">
    <location>
        <begin position="21"/>
        <end position="226"/>
    </location>
</feature>
<feature type="signal peptide" evidence="1">
    <location>
        <begin position="1"/>
        <end position="20"/>
    </location>
</feature>
<dbReference type="GeneID" id="111242919"/>